<dbReference type="eggNOG" id="arCOG06911">
    <property type="taxonomic scope" value="Archaea"/>
</dbReference>
<dbReference type="OrthoDB" id="146701at2157"/>
<dbReference type="SUPFAM" id="SSF47781">
    <property type="entry name" value="RuvA domain 2-like"/>
    <property type="match status" value="1"/>
</dbReference>
<dbReference type="InterPro" id="IPR012340">
    <property type="entry name" value="NA-bd_OB-fold"/>
</dbReference>
<dbReference type="InterPro" id="IPR000085">
    <property type="entry name" value="RuvA"/>
</dbReference>
<dbReference type="GO" id="GO:0003677">
    <property type="term" value="F:DNA binding"/>
    <property type="evidence" value="ECO:0007669"/>
    <property type="project" value="UniProtKB-KW"/>
</dbReference>
<dbReference type="KEGG" id="rci:RCIX2629"/>
<dbReference type="GO" id="GO:0006281">
    <property type="term" value="P:DNA repair"/>
    <property type="evidence" value="ECO:0007669"/>
    <property type="project" value="UniProtKB-KW"/>
</dbReference>
<keyword evidence="3 6" id="KW-0238">DNA-binding</keyword>
<dbReference type="InterPro" id="IPR036267">
    <property type="entry name" value="RuvA_C_sf"/>
</dbReference>
<feature type="domain" description="Helix-hairpin-helix DNA-binding motif class 1" evidence="5">
    <location>
        <begin position="76"/>
        <end position="95"/>
    </location>
</feature>
<accession>Q0W1R7</accession>
<organism evidence="6 7">
    <name type="scientific">Methanocella arvoryzae (strain DSM 22066 / NBRC 105507 / MRE50)</name>
    <dbReference type="NCBI Taxonomy" id="351160"/>
    <lineage>
        <taxon>Archaea</taxon>
        <taxon>Methanobacteriati</taxon>
        <taxon>Methanobacteriota</taxon>
        <taxon>Stenosarchaea group</taxon>
        <taxon>Methanomicrobia</taxon>
        <taxon>Methanocellales</taxon>
        <taxon>Methanocellaceae</taxon>
        <taxon>Methanocella</taxon>
    </lineage>
</organism>
<dbReference type="NCBIfam" id="TIGR00084">
    <property type="entry name" value="ruvA"/>
    <property type="match status" value="1"/>
</dbReference>
<dbReference type="Pfam" id="PF07499">
    <property type="entry name" value="RuvA_C"/>
    <property type="match status" value="1"/>
</dbReference>
<evidence type="ECO:0000313" key="6">
    <source>
        <dbReference type="EMBL" id="CAJ37676.1"/>
    </source>
</evidence>
<keyword evidence="2" id="KW-0227">DNA damage</keyword>
<dbReference type="InterPro" id="IPR013849">
    <property type="entry name" value="DNA_helicase_Holl-junc_RuvA_I"/>
</dbReference>
<dbReference type="Gene3D" id="2.40.50.140">
    <property type="entry name" value="Nucleic acid-binding proteins"/>
    <property type="match status" value="1"/>
</dbReference>
<dbReference type="Pfam" id="PF01330">
    <property type="entry name" value="RuvA_N"/>
    <property type="match status" value="1"/>
</dbReference>
<evidence type="ECO:0000256" key="2">
    <source>
        <dbReference type="ARBA" id="ARBA00022763"/>
    </source>
</evidence>
<evidence type="ECO:0000256" key="1">
    <source>
        <dbReference type="ARBA" id="ARBA00022490"/>
    </source>
</evidence>
<dbReference type="GO" id="GO:0009378">
    <property type="term" value="F:four-way junction helicase activity"/>
    <property type="evidence" value="ECO:0007669"/>
    <property type="project" value="InterPro"/>
</dbReference>
<proteinExistence type="inferred from homology"/>
<dbReference type="InterPro" id="IPR003583">
    <property type="entry name" value="Hlx-hairpin-Hlx_DNA-bd_motif"/>
</dbReference>
<dbReference type="PATRIC" id="fig|351160.9.peg.604"/>
<dbReference type="SMART" id="SM00278">
    <property type="entry name" value="HhH1"/>
    <property type="match status" value="2"/>
</dbReference>
<dbReference type="GO" id="GO:0009379">
    <property type="term" value="C:Holliday junction helicase complex"/>
    <property type="evidence" value="ECO:0007669"/>
    <property type="project" value="InterPro"/>
</dbReference>
<keyword evidence="4" id="KW-0234">DNA repair</keyword>
<feature type="domain" description="Helix-hairpin-helix DNA-binding motif class 1" evidence="5">
    <location>
        <begin position="111"/>
        <end position="130"/>
    </location>
</feature>
<dbReference type="InterPro" id="IPR011114">
    <property type="entry name" value="RuvA_C"/>
</dbReference>
<evidence type="ECO:0000259" key="5">
    <source>
        <dbReference type="SMART" id="SM00278"/>
    </source>
</evidence>
<evidence type="ECO:0000256" key="4">
    <source>
        <dbReference type="ARBA" id="ARBA00023204"/>
    </source>
</evidence>
<dbReference type="SUPFAM" id="SSF50249">
    <property type="entry name" value="Nucleic acid-binding proteins"/>
    <property type="match status" value="1"/>
</dbReference>
<dbReference type="STRING" id="351160.RCIX2629"/>
<dbReference type="AlphaFoldDB" id="Q0W1R7"/>
<sequence length="201" mass="21758">MIAHIEGKIDAKSESEEVVVIEAGGIGYEVHVPTPVLDQLPQEGEDCKLYIHTNFREEDGTTLYGFATIQDRDFFRLLLTVSGIGPKVGLGIMSGATVEEIAEAIVTEDLKTLTRMNGVGKKTAQRLVLELKDKVAKLRIMHHAKKQVKGDTASADAVDALVALGYSRQVASDAVARARDNFTAPPLVNELVVASLRYAAK</sequence>
<evidence type="ECO:0000256" key="3">
    <source>
        <dbReference type="ARBA" id="ARBA00023125"/>
    </source>
</evidence>
<dbReference type="Gene3D" id="1.10.150.20">
    <property type="entry name" value="5' to 3' exonuclease, C-terminal subdomain"/>
    <property type="match status" value="1"/>
</dbReference>
<name>Q0W1R7_METAR</name>
<dbReference type="RefSeq" id="WP_012034909.1">
    <property type="nucleotide sequence ID" value="NC_009464.1"/>
</dbReference>
<reference evidence="6 7" key="1">
    <citation type="journal article" date="2006" name="Science">
        <title>Genome of rice cluster I archaea -- the key methane producers in the rice rhizosphere.</title>
        <authorList>
            <person name="Erkel C."/>
            <person name="Kube M."/>
            <person name="Reinhardt R."/>
            <person name="Liesack W."/>
        </authorList>
    </citation>
    <scope>NUCLEOTIDE SEQUENCE [LARGE SCALE GENOMIC DNA]</scope>
    <source>
        <strain evidence="7">DSM 22066 / NBRC 105507 / MRE50</strain>
    </source>
</reference>
<dbReference type="Gene3D" id="1.10.8.10">
    <property type="entry name" value="DNA helicase RuvA subunit, C-terminal domain"/>
    <property type="match status" value="1"/>
</dbReference>
<evidence type="ECO:0000313" key="7">
    <source>
        <dbReference type="Proteomes" id="UP000000663"/>
    </source>
</evidence>
<keyword evidence="7" id="KW-1185">Reference proteome</keyword>
<protein>
    <submittedName>
        <fullName evidence="6">Holliday junction resolvasome, DNA-binding subunit</fullName>
    </submittedName>
</protein>
<dbReference type="EMBL" id="AM114193">
    <property type="protein sequence ID" value="CAJ37676.1"/>
    <property type="molecule type" value="Genomic_DNA"/>
</dbReference>
<dbReference type="HAMAP" id="MF_00031">
    <property type="entry name" value="DNA_HJ_migration_RuvA"/>
    <property type="match status" value="1"/>
</dbReference>
<gene>
    <name evidence="6" type="primary">ruvA</name>
    <name evidence="6" type="ORF">RCIX2629</name>
</gene>
<dbReference type="InterPro" id="IPR010994">
    <property type="entry name" value="RuvA_2-like"/>
</dbReference>
<dbReference type="Proteomes" id="UP000000663">
    <property type="component" value="Chromosome"/>
</dbReference>
<keyword evidence="1" id="KW-0963">Cytoplasm</keyword>
<dbReference type="SUPFAM" id="SSF46929">
    <property type="entry name" value="DNA helicase RuvA subunit, C-terminal domain"/>
    <property type="match status" value="1"/>
</dbReference>
<dbReference type="CDD" id="cd14332">
    <property type="entry name" value="UBA_RuvA_C"/>
    <property type="match status" value="1"/>
</dbReference>
<dbReference type="Pfam" id="PF14520">
    <property type="entry name" value="HHH_5"/>
    <property type="match status" value="1"/>
</dbReference>
<dbReference type="GO" id="GO:0006310">
    <property type="term" value="P:DNA recombination"/>
    <property type="evidence" value="ECO:0007669"/>
    <property type="project" value="InterPro"/>
</dbReference>
<dbReference type="GO" id="GO:0005524">
    <property type="term" value="F:ATP binding"/>
    <property type="evidence" value="ECO:0007669"/>
    <property type="project" value="InterPro"/>
</dbReference>
<dbReference type="GeneID" id="5142950"/>